<dbReference type="SUPFAM" id="SSF103506">
    <property type="entry name" value="Mitochondrial carrier"/>
    <property type="match status" value="1"/>
</dbReference>
<evidence type="ECO:0000256" key="10">
    <source>
        <dbReference type="RuleBase" id="RU000488"/>
    </source>
</evidence>
<dbReference type="Pfam" id="PF00153">
    <property type="entry name" value="Mito_carr"/>
    <property type="match status" value="3"/>
</dbReference>
<evidence type="ECO:0000256" key="1">
    <source>
        <dbReference type="ARBA" id="ARBA00004225"/>
    </source>
</evidence>
<gene>
    <name evidence="11" type="ORF">TeGR_g4325</name>
</gene>
<dbReference type="Gene3D" id="1.50.40.10">
    <property type="entry name" value="Mitochondrial carrier domain"/>
    <property type="match status" value="2"/>
</dbReference>
<evidence type="ECO:0008006" key="13">
    <source>
        <dbReference type="Google" id="ProtNLM"/>
    </source>
</evidence>
<reference evidence="11 12" key="1">
    <citation type="journal article" date="2023" name="Commun. Biol.">
        <title>Genome analysis of Parmales, the sister group of diatoms, reveals the evolutionary specialization of diatoms from phago-mixotrophs to photoautotrophs.</title>
        <authorList>
            <person name="Ban H."/>
            <person name="Sato S."/>
            <person name="Yoshikawa S."/>
            <person name="Yamada K."/>
            <person name="Nakamura Y."/>
            <person name="Ichinomiya M."/>
            <person name="Sato N."/>
            <person name="Blanc-Mathieu R."/>
            <person name="Endo H."/>
            <person name="Kuwata A."/>
            <person name="Ogata H."/>
        </authorList>
    </citation>
    <scope>NUCLEOTIDE SEQUENCE [LARGE SCALE GENOMIC DNA]</scope>
</reference>
<dbReference type="InterPro" id="IPR018108">
    <property type="entry name" value="MCP_transmembrane"/>
</dbReference>
<evidence type="ECO:0000256" key="7">
    <source>
        <dbReference type="ARBA" id="ARBA00023128"/>
    </source>
</evidence>
<dbReference type="InterPro" id="IPR050567">
    <property type="entry name" value="Mitochondrial_Carrier"/>
</dbReference>
<evidence type="ECO:0000256" key="2">
    <source>
        <dbReference type="ARBA" id="ARBA00006375"/>
    </source>
</evidence>
<dbReference type="EMBL" id="BRYB01002424">
    <property type="protein sequence ID" value="GMI19253.1"/>
    <property type="molecule type" value="Genomic_DNA"/>
</dbReference>
<evidence type="ECO:0000256" key="4">
    <source>
        <dbReference type="ARBA" id="ARBA00022692"/>
    </source>
</evidence>
<keyword evidence="6" id="KW-1133">Transmembrane helix</keyword>
<organism evidence="11 12">
    <name type="scientific">Tetraparma gracilis</name>
    <dbReference type="NCBI Taxonomy" id="2962635"/>
    <lineage>
        <taxon>Eukaryota</taxon>
        <taxon>Sar</taxon>
        <taxon>Stramenopiles</taxon>
        <taxon>Ochrophyta</taxon>
        <taxon>Bolidophyceae</taxon>
        <taxon>Parmales</taxon>
        <taxon>Triparmaceae</taxon>
        <taxon>Tetraparma</taxon>
    </lineage>
</organism>
<protein>
    <recommendedName>
        <fullName evidence="13">Mitochondrial carrier domain-containing protein</fullName>
    </recommendedName>
</protein>
<dbReference type="InterPro" id="IPR023395">
    <property type="entry name" value="MCP_dom_sf"/>
</dbReference>
<evidence type="ECO:0000313" key="12">
    <source>
        <dbReference type="Proteomes" id="UP001165060"/>
    </source>
</evidence>
<feature type="repeat" description="Solcar" evidence="9">
    <location>
        <begin position="225"/>
        <end position="314"/>
    </location>
</feature>
<feature type="repeat" description="Solcar" evidence="9">
    <location>
        <begin position="130"/>
        <end position="213"/>
    </location>
</feature>
<name>A0ABQ6M4E2_9STRA</name>
<keyword evidence="4 9" id="KW-0812">Transmembrane</keyword>
<sequence>MPPPSPALLHRRTTRIDSSVSLSSTRNAVLSGYFAGVIGIGFGHPLDSLKVKMQTAVSVPEPARPLTKATFLPSLRALYAGIGPPLLTVGLLSSLNFSVYDLCRRSLFSLSPSPQRVPDGSCKASYLADDSLPNIMLSSLFSGFVVSFLSSPVNAVKVHQQVSPSSPSLRATFSKLRARSGARAFYAGFPAHLFCDSPGRMAYFAAYELCKRFLAEGRGVSSLHATLPERCGAAVVAGCASWIVIYPADVVRSRILAFEARNPRGATPGVAEMAREVYGLYGVPGFFRGIGLTVLRAGPVAAAVLPLFDLSFAYLEVTESIRIDV</sequence>
<keyword evidence="12" id="KW-1185">Reference proteome</keyword>
<feature type="repeat" description="Solcar" evidence="9">
    <location>
        <begin position="23"/>
        <end position="106"/>
    </location>
</feature>
<comment type="caution">
    <text evidence="11">The sequence shown here is derived from an EMBL/GenBank/DDBJ whole genome shotgun (WGS) entry which is preliminary data.</text>
</comment>
<keyword evidence="5" id="KW-0677">Repeat</keyword>
<evidence type="ECO:0000256" key="8">
    <source>
        <dbReference type="ARBA" id="ARBA00023136"/>
    </source>
</evidence>
<dbReference type="PROSITE" id="PS50920">
    <property type="entry name" value="SOLCAR"/>
    <property type="match status" value="3"/>
</dbReference>
<comment type="similarity">
    <text evidence="2 10">Belongs to the mitochondrial carrier (TC 2.A.29) family.</text>
</comment>
<evidence type="ECO:0000256" key="9">
    <source>
        <dbReference type="PROSITE-ProRule" id="PRU00282"/>
    </source>
</evidence>
<keyword evidence="8 9" id="KW-0472">Membrane</keyword>
<accession>A0ABQ6M4E2</accession>
<evidence type="ECO:0000256" key="6">
    <source>
        <dbReference type="ARBA" id="ARBA00022989"/>
    </source>
</evidence>
<proteinExistence type="inferred from homology"/>
<comment type="subcellular location">
    <subcellularLocation>
        <location evidence="1">Mitochondrion membrane</location>
        <topology evidence="1">Multi-pass membrane protein</topology>
    </subcellularLocation>
</comment>
<evidence type="ECO:0000256" key="3">
    <source>
        <dbReference type="ARBA" id="ARBA00022448"/>
    </source>
</evidence>
<evidence type="ECO:0000256" key="5">
    <source>
        <dbReference type="ARBA" id="ARBA00022737"/>
    </source>
</evidence>
<evidence type="ECO:0000313" key="11">
    <source>
        <dbReference type="EMBL" id="GMI19253.1"/>
    </source>
</evidence>
<dbReference type="PANTHER" id="PTHR45624">
    <property type="entry name" value="MITOCHONDRIAL BASIC AMINO ACIDS TRANSPORTER-RELATED"/>
    <property type="match status" value="1"/>
</dbReference>
<keyword evidence="7" id="KW-0496">Mitochondrion</keyword>
<dbReference type="Proteomes" id="UP001165060">
    <property type="component" value="Unassembled WGS sequence"/>
</dbReference>
<keyword evidence="3 10" id="KW-0813">Transport</keyword>